<keyword evidence="5" id="KW-0256">Endoplasmic reticulum</keyword>
<evidence type="ECO:0000256" key="8">
    <source>
        <dbReference type="ARBA" id="ARBA00045204"/>
    </source>
</evidence>
<evidence type="ECO:0000256" key="5">
    <source>
        <dbReference type="ARBA" id="ARBA00022824"/>
    </source>
</evidence>
<dbReference type="Proteomes" id="UP000815325">
    <property type="component" value="Unassembled WGS sequence"/>
</dbReference>
<comment type="function">
    <text evidence="8">Component of the signal peptidase complex (SPC) which catalyzes the cleavage of N-terminal signal sequences from nascent proteins as they are translocated into the lumen of the endoplasmic reticulum. Dispensable for SPC enzymatic activity.</text>
</comment>
<evidence type="ECO:0000256" key="6">
    <source>
        <dbReference type="ARBA" id="ARBA00022989"/>
    </source>
</evidence>
<evidence type="ECO:0000256" key="4">
    <source>
        <dbReference type="ARBA" id="ARBA00022692"/>
    </source>
</evidence>
<dbReference type="PANTHER" id="PTHR13202:SF0">
    <property type="entry name" value="SIGNAL PEPTIDASE COMPLEX SUBUNIT 1"/>
    <property type="match status" value="1"/>
</dbReference>
<proteinExistence type="inferred from homology"/>
<evidence type="ECO:0000256" key="3">
    <source>
        <dbReference type="ARBA" id="ARBA00017059"/>
    </source>
</evidence>
<gene>
    <name evidence="10" type="ORF">DUNSADRAFT_7881</name>
</gene>
<evidence type="ECO:0000256" key="7">
    <source>
        <dbReference type="ARBA" id="ARBA00023136"/>
    </source>
</evidence>
<evidence type="ECO:0000313" key="11">
    <source>
        <dbReference type="Proteomes" id="UP000815325"/>
    </source>
</evidence>
<dbReference type="EMBL" id="MU069722">
    <property type="protein sequence ID" value="KAF5835121.1"/>
    <property type="molecule type" value="Genomic_DNA"/>
</dbReference>
<keyword evidence="7 9" id="KW-0472">Membrane</keyword>
<dbReference type="PANTHER" id="PTHR13202">
    <property type="entry name" value="MICROSOMAL SIGNAL PEPTIDASE 12 KDA SUBUNIT"/>
    <property type="match status" value="1"/>
</dbReference>
<feature type="transmembrane region" description="Helical" evidence="9">
    <location>
        <begin position="12"/>
        <end position="30"/>
    </location>
</feature>
<comment type="caution">
    <text evidence="10">The sequence shown here is derived from an EMBL/GenBank/DDBJ whole genome shotgun (WGS) entry which is preliminary data.</text>
</comment>
<reference evidence="10" key="1">
    <citation type="submission" date="2017-08" db="EMBL/GenBank/DDBJ databases">
        <authorList>
            <person name="Polle J.E."/>
            <person name="Barry K."/>
            <person name="Cushman J."/>
            <person name="Schmutz J."/>
            <person name="Tran D."/>
            <person name="Hathwaick L.T."/>
            <person name="Yim W.C."/>
            <person name="Jenkins J."/>
            <person name="Mckie-Krisberg Z.M."/>
            <person name="Prochnik S."/>
            <person name="Lindquist E."/>
            <person name="Dockter R.B."/>
            <person name="Adam C."/>
            <person name="Molina H."/>
            <person name="Bunkerborg J."/>
            <person name="Jin E."/>
            <person name="Buchheim M."/>
            <person name="Magnuson J."/>
        </authorList>
    </citation>
    <scope>NUCLEOTIDE SEQUENCE</scope>
    <source>
        <strain evidence="10">CCAP 19/18</strain>
    </source>
</reference>
<dbReference type="Pfam" id="PF06645">
    <property type="entry name" value="SPC12"/>
    <property type="match status" value="1"/>
</dbReference>
<comment type="subcellular location">
    <subcellularLocation>
        <location evidence="1">Endoplasmic reticulum membrane</location>
        <topology evidence="1">Multi-pass membrane protein</topology>
    </subcellularLocation>
</comment>
<protein>
    <recommendedName>
        <fullName evidence="3">Signal peptidase complex subunit 1</fullName>
    </recommendedName>
</protein>
<comment type="similarity">
    <text evidence="2">Belongs to the SPCS1 family.</text>
</comment>
<name>A0ABQ7GKN0_DUNSA</name>
<organism evidence="10 11">
    <name type="scientific">Dunaliella salina</name>
    <name type="common">Green alga</name>
    <name type="synonym">Protococcus salinus</name>
    <dbReference type="NCBI Taxonomy" id="3046"/>
    <lineage>
        <taxon>Eukaryota</taxon>
        <taxon>Viridiplantae</taxon>
        <taxon>Chlorophyta</taxon>
        <taxon>core chlorophytes</taxon>
        <taxon>Chlorophyceae</taxon>
        <taxon>CS clade</taxon>
        <taxon>Chlamydomonadales</taxon>
        <taxon>Dunaliellaceae</taxon>
        <taxon>Dunaliella</taxon>
    </lineage>
</organism>
<evidence type="ECO:0000313" key="10">
    <source>
        <dbReference type="EMBL" id="KAF5835121.1"/>
    </source>
</evidence>
<keyword evidence="11" id="KW-1185">Reference proteome</keyword>
<keyword evidence="6 9" id="KW-1133">Transmembrane helix</keyword>
<evidence type="ECO:0000256" key="2">
    <source>
        <dbReference type="ARBA" id="ARBA00005245"/>
    </source>
</evidence>
<evidence type="ECO:0000256" key="1">
    <source>
        <dbReference type="ARBA" id="ARBA00004477"/>
    </source>
</evidence>
<sequence>MDFRGQRNAEWLLVRILIVFAAVSFVAGYSQGDFQLMVNINAVGLLLTALLVIPSWPFFNRNPLPWLAPLHSAHEK</sequence>
<evidence type="ECO:0000256" key="9">
    <source>
        <dbReference type="SAM" id="Phobius"/>
    </source>
</evidence>
<accession>A0ABQ7GKN0</accession>
<keyword evidence="4 9" id="KW-0812">Transmembrane</keyword>
<dbReference type="InterPro" id="IPR009542">
    <property type="entry name" value="Spc1/SPCS1"/>
</dbReference>
<feature type="transmembrane region" description="Helical" evidence="9">
    <location>
        <begin position="36"/>
        <end position="59"/>
    </location>
</feature>